<dbReference type="PANTHER" id="PTHR35069:SF1">
    <property type="entry name" value="CILIA- AND FLAGELLA-ASSOCIATED PROTEIN 95"/>
    <property type="match status" value="1"/>
</dbReference>
<dbReference type="InterPro" id="IPR027905">
    <property type="entry name" value="CFAP95"/>
</dbReference>
<dbReference type="Proteomes" id="UP000018936">
    <property type="component" value="Unassembled WGS sequence"/>
</dbReference>
<dbReference type="PANTHER" id="PTHR35069">
    <property type="entry name" value="PROTEIN C9ORF135"/>
    <property type="match status" value="1"/>
</dbReference>
<accession>V8NI16</accession>
<reference evidence="1 2" key="1">
    <citation type="journal article" date="2013" name="Proc. Natl. Acad. Sci. U.S.A.">
        <title>The king cobra genome reveals dynamic gene evolution and adaptation in the snake venom system.</title>
        <authorList>
            <person name="Vonk F.J."/>
            <person name="Casewell N.R."/>
            <person name="Henkel C.V."/>
            <person name="Heimberg A.M."/>
            <person name="Jansen H.J."/>
            <person name="McCleary R.J."/>
            <person name="Kerkkamp H.M."/>
            <person name="Vos R.A."/>
            <person name="Guerreiro I."/>
            <person name="Calvete J.J."/>
            <person name="Wuster W."/>
            <person name="Woods A.E."/>
            <person name="Logan J.M."/>
            <person name="Harrison R.A."/>
            <person name="Castoe T.A."/>
            <person name="de Koning A.P."/>
            <person name="Pollock D.D."/>
            <person name="Yandell M."/>
            <person name="Calderon D."/>
            <person name="Renjifo C."/>
            <person name="Currier R.B."/>
            <person name="Salgado D."/>
            <person name="Pla D."/>
            <person name="Sanz L."/>
            <person name="Hyder A.S."/>
            <person name="Ribeiro J.M."/>
            <person name="Arntzen J.W."/>
            <person name="van den Thillart G.E."/>
            <person name="Boetzer M."/>
            <person name="Pirovano W."/>
            <person name="Dirks R.P."/>
            <person name="Spaink H.P."/>
            <person name="Duboule D."/>
            <person name="McGlinn E."/>
            <person name="Kini R.M."/>
            <person name="Richardson M.K."/>
        </authorList>
    </citation>
    <scope>NUCLEOTIDE SEQUENCE</scope>
    <source>
        <tissue evidence="1">Blood</tissue>
    </source>
</reference>
<feature type="non-terminal residue" evidence="1">
    <location>
        <position position="1"/>
    </location>
</feature>
<sequence>MRLTFRYSGPVEEVKTQNNLKMELGPPDVMERKGALTLRSNSAYYGRPTLVSGWSQNRETEPKDYDIHDIPLGSKNLCQSTYWRFGTMDQKWITTYQDYLSSPCSKKEYKELEVSKPLVDEDGFHTIVVDRFMDTSYRLDYVPPYDYIPYVIPDTSGYSVVHRKCHSQFTDTADYRRHGINTWQDESGVYANTDLKQKVFPVTNPIPIYVEEANS</sequence>
<proteinExistence type="predicted"/>
<dbReference type="AlphaFoldDB" id="V8NI16"/>
<keyword evidence="2" id="KW-1185">Reference proteome</keyword>
<protein>
    <submittedName>
        <fullName evidence="1">Uncharacterized protein</fullName>
    </submittedName>
</protein>
<dbReference type="Pfam" id="PF15139">
    <property type="entry name" value="CFAP95"/>
    <property type="match status" value="2"/>
</dbReference>
<gene>
    <name evidence="1" type="ORF">L345_12529</name>
</gene>
<dbReference type="EMBL" id="AZIM01003701">
    <property type="protein sequence ID" value="ETE61720.1"/>
    <property type="molecule type" value="Genomic_DNA"/>
</dbReference>
<organism evidence="1 2">
    <name type="scientific">Ophiophagus hannah</name>
    <name type="common">King cobra</name>
    <name type="synonym">Naja hannah</name>
    <dbReference type="NCBI Taxonomy" id="8665"/>
    <lineage>
        <taxon>Eukaryota</taxon>
        <taxon>Metazoa</taxon>
        <taxon>Chordata</taxon>
        <taxon>Craniata</taxon>
        <taxon>Vertebrata</taxon>
        <taxon>Euteleostomi</taxon>
        <taxon>Lepidosauria</taxon>
        <taxon>Squamata</taxon>
        <taxon>Bifurcata</taxon>
        <taxon>Unidentata</taxon>
        <taxon>Episquamata</taxon>
        <taxon>Toxicofera</taxon>
        <taxon>Serpentes</taxon>
        <taxon>Colubroidea</taxon>
        <taxon>Elapidae</taxon>
        <taxon>Elapinae</taxon>
        <taxon>Ophiophagus</taxon>
    </lineage>
</organism>
<dbReference type="OrthoDB" id="309575at2759"/>
<dbReference type="GO" id="GO:0005886">
    <property type="term" value="C:plasma membrane"/>
    <property type="evidence" value="ECO:0007669"/>
    <property type="project" value="TreeGrafter"/>
</dbReference>
<evidence type="ECO:0000313" key="1">
    <source>
        <dbReference type="EMBL" id="ETE61720.1"/>
    </source>
</evidence>
<name>V8NI16_OPHHA</name>
<evidence type="ECO:0000313" key="2">
    <source>
        <dbReference type="Proteomes" id="UP000018936"/>
    </source>
</evidence>
<comment type="caution">
    <text evidence="1">The sequence shown here is derived from an EMBL/GenBank/DDBJ whole genome shotgun (WGS) entry which is preliminary data.</text>
</comment>